<gene>
    <name evidence="2" type="ORF">KME60_19010</name>
</gene>
<sequence length="209" mass="23030">MTVLGWVAGGFASLGLEKAFVETLTSGVLAKQEIWYSLARYLSNGVFAAIFGADQALLLRQYVSGWLWMLATTAGWLVCNSVSAAWINYISFIASSSNTILSAEEALVFGILSTLAYIISGIWLGFFQWIVLRRYVTGAWWWNFLPSFAFTLISILVYLLSLVQDFIPEAIRSQIIYLSGQGFTALILGVIPAIGLCNLKISSNRTTEV</sequence>
<keyword evidence="1" id="KW-0472">Membrane</keyword>
<name>A0A951QQS8_9CYAN</name>
<reference evidence="2" key="2">
    <citation type="journal article" date="2022" name="Microbiol. Resour. Announc.">
        <title>Metagenome Sequencing to Explore Phylogenomics of Terrestrial Cyanobacteria.</title>
        <authorList>
            <person name="Ward R.D."/>
            <person name="Stajich J.E."/>
            <person name="Johansen J.R."/>
            <person name="Huntemann M."/>
            <person name="Clum A."/>
            <person name="Foster B."/>
            <person name="Foster B."/>
            <person name="Roux S."/>
            <person name="Palaniappan K."/>
            <person name="Varghese N."/>
            <person name="Mukherjee S."/>
            <person name="Reddy T.B.K."/>
            <person name="Daum C."/>
            <person name="Copeland A."/>
            <person name="Chen I.A."/>
            <person name="Ivanova N.N."/>
            <person name="Kyrpides N.C."/>
            <person name="Shapiro N."/>
            <person name="Eloe-Fadrosh E.A."/>
            <person name="Pietrasiak N."/>
        </authorList>
    </citation>
    <scope>NUCLEOTIDE SEQUENCE</scope>
    <source>
        <strain evidence="2">GSE-NOS-MK-12-04C</strain>
    </source>
</reference>
<accession>A0A951QQS8</accession>
<protein>
    <submittedName>
        <fullName evidence="2">Uncharacterized protein</fullName>
    </submittedName>
</protein>
<keyword evidence="1" id="KW-0812">Transmembrane</keyword>
<reference evidence="2" key="1">
    <citation type="submission" date="2021-05" db="EMBL/GenBank/DDBJ databases">
        <authorList>
            <person name="Pietrasiak N."/>
            <person name="Ward R."/>
            <person name="Stajich J.E."/>
            <person name="Kurbessoian T."/>
        </authorList>
    </citation>
    <scope>NUCLEOTIDE SEQUENCE</scope>
    <source>
        <strain evidence="2">GSE-NOS-MK-12-04C</strain>
    </source>
</reference>
<dbReference type="EMBL" id="JAHHGZ010000021">
    <property type="protein sequence ID" value="MBW4669443.1"/>
    <property type="molecule type" value="Genomic_DNA"/>
</dbReference>
<feature type="transmembrane region" description="Helical" evidence="1">
    <location>
        <begin position="144"/>
        <end position="163"/>
    </location>
</feature>
<comment type="caution">
    <text evidence="2">The sequence shown here is derived from an EMBL/GenBank/DDBJ whole genome shotgun (WGS) entry which is preliminary data.</text>
</comment>
<dbReference type="Proteomes" id="UP000729701">
    <property type="component" value="Unassembled WGS sequence"/>
</dbReference>
<proteinExistence type="predicted"/>
<feature type="transmembrane region" description="Helical" evidence="1">
    <location>
        <begin position="65"/>
        <end position="87"/>
    </location>
</feature>
<keyword evidence="1" id="KW-1133">Transmembrane helix</keyword>
<feature type="transmembrane region" description="Helical" evidence="1">
    <location>
        <begin position="175"/>
        <end position="197"/>
    </location>
</feature>
<evidence type="ECO:0000313" key="3">
    <source>
        <dbReference type="Proteomes" id="UP000729701"/>
    </source>
</evidence>
<organism evidence="2 3">
    <name type="scientific">Cyanomargarita calcarea GSE-NOS-MK-12-04C</name>
    <dbReference type="NCBI Taxonomy" id="2839659"/>
    <lineage>
        <taxon>Bacteria</taxon>
        <taxon>Bacillati</taxon>
        <taxon>Cyanobacteriota</taxon>
        <taxon>Cyanophyceae</taxon>
        <taxon>Nostocales</taxon>
        <taxon>Cyanomargaritaceae</taxon>
        <taxon>Cyanomargarita</taxon>
    </lineage>
</organism>
<dbReference type="AlphaFoldDB" id="A0A951QQS8"/>
<evidence type="ECO:0000313" key="2">
    <source>
        <dbReference type="EMBL" id="MBW4669443.1"/>
    </source>
</evidence>
<feature type="transmembrane region" description="Helical" evidence="1">
    <location>
        <begin position="107"/>
        <end position="132"/>
    </location>
</feature>
<evidence type="ECO:0000256" key="1">
    <source>
        <dbReference type="SAM" id="Phobius"/>
    </source>
</evidence>